<reference evidence="2" key="1">
    <citation type="journal article" date="1999" name="Gene">
        <title>The genes responsible for O-antigen synthesis of Vibrio cholerae O139 are closely related to those of Vibrio cholerae O22.</title>
        <authorList>
            <person name="Yamasaki S."/>
            <person name="Shimizu T."/>
            <person name="Hoshino K."/>
            <person name="Ho S.-T."/>
            <person name="Shimada T."/>
            <person name="Nair G.B."/>
            <person name="Takeda Y."/>
        </authorList>
    </citation>
    <scope>NUCLEOTIDE SEQUENCE</scope>
    <source>
        <strain evidence="2">O22</strain>
    </source>
</reference>
<dbReference type="SMR" id="O87159"/>
<dbReference type="EMBL" id="AB012957">
    <property type="protein sequence ID" value="BAA33634.1"/>
    <property type="molecule type" value="Genomic_DNA"/>
</dbReference>
<dbReference type="Gene3D" id="3.90.550.10">
    <property type="entry name" value="Spore Coat Polysaccharide Biosynthesis Protein SpsA, Chain A"/>
    <property type="match status" value="1"/>
</dbReference>
<proteinExistence type="predicted"/>
<feature type="domain" description="Glycosyltransferase 2-like" evidence="1">
    <location>
        <begin position="9"/>
        <end position="167"/>
    </location>
</feature>
<dbReference type="GO" id="GO:0016758">
    <property type="term" value="F:hexosyltransferase activity"/>
    <property type="evidence" value="ECO:0007669"/>
    <property type="project" value="UniProtKB-ARBA"/>
</dbReference>
<sequence length="340" mass="39764">MKSDTPTISVIMSVYNGEKYLAQAIESILNQTFSDFEFIIVDDGSTDSSLSIIQAYMDKDDRIVLISRVNKGLPYSLNEAISVSKANYIARMDADDISLPERLETQLAVMENNPDIGVCGTLAYLFRETPSKNKMMCHPEDHDSLIIRLLFSVCFIHPVVMIRKSVLDQLDYVYNENFRNSQDYELWSRIAEKTRFYTIQKPLLFYRDTPDGITSKVNHDGFNKRFPLVSQVQTKQLEKLGLKLNDEEMIMHFRLGLNAEMLFLNAKADDVKYYFNSILNANKKTQIFHQKKLYCFLSHKYFVYLVLSFQRKKNVRSFKVFDMMFLMGAYHIIKDRIWRI</sequence>
<dbReference type="RefSeq" id="WP_148536392.1">
    <property type="nucleotide sequence ID" value="NZ_VSFY01000001.1"/>
</dbReference>
<dbReference type="PANTHER" id="PTHR22916">
    <property type="entry name" value="GLYCOSYLTRANSFERASE"/>
    <property type="match status" value="1"/>
</dbReference>
<dbReference type="SUPFAM" id="SSF53448">
    <property type="entry name" value="Nucleotide-diphospho-sugar transferases"/>
    <property type="match status" value="1"/>
</dbReference>
<dbReference type="PANTHER" id="PTHR22916:SF3">
    <property type="entry name" value="UDP-GLCNAC:BETAGAL BETA-1,3-N-ACETYLGLUCOSAMINYLTRANSFERASE-LIKE PROTEIN 1"/>
    <property type="match status" value="1"/>
</dbReference>
<dbReference type="InterPro" id="IPR029044">
    <property type="entry name" value="Nucleotide-diphossugar_trans"/>
</dbReference>
<name>O87159_VIBCL</name>
<accession>O87159</accession>
<organism evidence="2">
    <name type="scientific">Vibrio cholerae</name>
    <dbReference type="NCBI Taxonomy" id="666"/>
    <lineage>
        <taxon>Bacteria</taxon>
        <taxon>Pseudomonadati</taxon>
        <taxon>Pseudomonadota</taxon>
        <taxon>Gammaproteobacteria</taxon>
        <taxon>Vibrionales</taxon>
        <taxon>Vibrionaceae</taxon>
        <taxon>Vibrio</taxon>
    </lineage>
</organism>
<gene>
    <name evidence="2" type="primary">wblC</name>
</gene>
<dbReference type="CAZy" id="GT2">
    <property type="family name" value="Glycosyltransferase Family 2"/>
</dbReference>
<evidence type="ECO:0000313" key="2">
    <source>
        <dbReference type="EMBL" id="BAA33634.1"/>
    </source>
</evidence>
<protein>
    <submittedName>
        <fullName evidence="2">WblC protein</fullName>
    </submittedName>
</protein>
<dbReference type="AlphaFoldDB" id="O87159"/>
<dbReference type="InterPro" id="IPR001173">
    <property type="entry name" value="Glyco_trans_2-like"/>
</dbReference>
<evidence type="ECO:0000259" key="1">
    <source>
        <dbReference type="Pfam" id="PF00535"/>
    </source>
</evidence>
<dbReference type="Pfam" id="PF00535">
    <property type="entry name" value="Glycos_transf_2"/>
    <property type="match status" value="1"/>
</dbReference>
<dbReference type="PIR" id="T44330">
    <property type="entry name" value="T44330"/>
</dbReference>